<dbReference type="Proteomes" id="UP000176855">
    <property type="component" value="Unassembled WGS sequence"/>
</dbReference>
<gene>
    <name evidence="5" type="ORF">A2730_03340</name>
</gene>
<dbReference type="GO" id="GO:0000271">
    <property type="term" value="P:polysaccharide biosynthetic process"/>
    <property type="evidence" value="ECO:0007669"/>
    <property type="project" value="TreeGrafter"/>
</dbReference>
<evidence type="ECO:0000313" key="5">
    <source>
        <dbReference type="EMBL" id="OGZ64138.1"/>
    </source>
</evidence>
<sequence length="753" mass="84306">MQEPNPYKIPWSGRSVEYTSAEIDAVVNAMKTADPLTQGKYLKEFESKFSEYLGVKNSFAVSSATAALELAAILTRVGKGDEVIIPAHTFCATAIPFARTGAKVVWADIDRDTRIVTAKTLEKCITKNTKVIVVVHLYGLVANMPEIMALAQKYNILVVEDCAQAIGAEYQGKKAGAYGDFACFSFHCQKSINTLGEGGMLVVKSDEKAKLVPGLRHNGVKPYPAGRDRYWVPAMSNVDFDIEGFFPYNFCIGEVQCALGIEILKTIDAQNQKRKERAKKLIDALKEYPELSFQKAEDGQGKMHVYHLLSAQYDGKKFGKTRNDLIELLAVKYQIKTVVQYYPLYRYPLFQKTGFGTADCPNTDEFFDNMISFPFHIWMPDADFEYLIDSTKKSLEELRAQKIMKMVPKIVFGEGKFDALHPIAEEIFSLGQGYIVYLIDSVHQKTGLKNRLVPRNQDMVIDIDVSLHEPKTEQVDQIKDQILAKKNALPHLVVGIGGGSVMDIAKGVSIMLTNNSSSADYQGWDLPKNKAIFKMAVPTLSGTGSEATRTAVLTSLTKKQGINSDQSIFDAVVMDPELIKTVDLEQEFFTGMDCFIHCVESLRGTFINEFARSFAKTSKQDIEDFFLKEKNYGKLMMASYFGGSSIASSEVGVCHALSYGLSLVLGFRHGIANCIVFNQLDEFYDTDVVKMREMMKKNNIELPKNVTKGLTPEDMEKMVHMAFKMEKPLINALGSNWRNILTKEKVIELYKKM</sequence>
<evidence type="ECO:0000259" key="4">
    <source>
        <dbReference type="Pfam" id="PF25137"/>
    </source>
</evidence>
<dbReference type="EMBL" id="MHOO01000008">
    <property type="protein sequence ID" value="OGZ64138.1"/>
    <property type="molecule type" value="Genomic_DNA"/>
</dbReference>
<dbReference type="InterPro" id="IPR015424">
    <property type="entry name" value="PyrdxlP-dep_Trfase"/>
</dbReference>
<dbReference type="InterPro" id="IPR056798">
    <property type="entry name" value="ADH_Fe_C"/>
</dbReference>
<comment type="similarity">
    <text evidence="2">Belongs to the DegT/DnrJ/EryC1 family.</text>
</comment>
<reference evidence="5 6" key="1">
    <citation type="journal article" date="2016" name="Nat. Commun.">
        <title>Thousands of microbial genomes shed light on interconnected biogeochemical processes in an aquifer system.</title>
        <authorList>
            <person name="Anantharaman K."/>
            <person name="Brown C.T."/>
            <person name="Hug L.A."/>
            <person name="Sharon I."/>
            <person name="Castelle C.J."/>
            <person name="Probst A.J."/>
            <person name="Thomas B.C."/>
            <person name="Singh A."/>
            <person name="Wilkins M.J."/>
            <person name="Karaoz U."/>
            <person name="Brodie E.L."/>
            <person name="Williams K.H."/>
            <person name="Hubbard S.S."/>
            <person name="Banfield J.F."/>
        </authorList>
    </citation>
    <scope>NUCLEOTIDE SEQUENCE [LARGE SCALE GENOMIC DNA]</scope>
</reference>
<dbReference type="CDD" id="cd08184">
    <property type="entry name" value="Fe-ADH_KdnB-like"/>
    <property type="match status" value="1"/>
</dbReference>
<dbReference type="STRING" id="1802202.A2730_03340"/>
<dbReference type="SUPFAM" id="SSF56796">
    <property type="entry name" value="Dehydroquinate synthase-like"/>
    <property type="match status" value="1"/>
</dbReference>
<dbReference type="InterPro" id="IPR015421">
    <property type="entry name" value="PyrdxlP-dep_Trfase_major"/>
</dbReference>
<dbReference type="Pfam" id="PF00465">
    <property type="entry name" value="Fe-ADH"/>
    <property type="match status" value="1"/>
</dbReference>
<dbReference type="CDD" id="cd00616">
    <property type="entry name" value="AHBA_syn"/>
    <property type="match status" value="1"/>
</dbReference>
<proteinExistence type="inferred from homology"/>
<keyword evidence="1" id="KW-0560">Oxidoreductase</keyword>
<dbReference type="InterPro" id="IPR001670">
    <property type="entry name" value="ADH_Fe/GldA"/>
</dbReference>
<dbReference type="Pfam" id="PF25137">
    <property type="entry name" value="ADH_Fe_C"/>
    <property type="match status" value="1"/>
</dbReference>
<dbReference type="GO" id="GO:0046872">
    <property type="term" value="F:metal ion binding"/>
    <property type="evidence" value="ECO:0007669"/>
    <property type="project" value="InterPro"/>
</dbReference>
<name>A0A1G2HQH7_9BACT</name>
<dbReference type="PANTHER" id="PTHR30244">
    <property type="entry name" value="TRANSAMINASE"/>
    <property type="match status" value="1"/>
</dbReference>
<dbReference type="Gene3D" id="1.20.1090.10">
    <property type="entry name" value="Dehydroquinate synthase-like - alpha domain"/>
    <property type="match status" value="1"/>
</dbReference>
<dbReference type="Gene3D" id="3.40.50.1970">
    <property type="match status" value="1"/>
</dbReference>
<dbReference type="PANTHER" id="PTHR30244:SF34">
    <property type="entry name" value="DTDP-4-AMINO-4,6-DIDEOXYGALACTOSE TRANSAMINASE"/>
    <property type="match status" value="1"/>
</dbReference>
<evidence type="ECO:0000256" key="2">
    <source>
        <dbReference type="RuleBase" id="RU004508"/>
    </source>
</evidence>
<dbReference type="Pfam" id="PF01041">
    <property type="entry name" value="DegT_DnrJ_EryC1"/>
    <property type="match status" value="1"/>
</dbReference>
<dbReference type="Gene3D" id="3.40.640.10">
    <property type="entry name" value="Type I PLP-dependent aspartate aminotransferase-like (Major domain)"/>
    <property type="match status" value="1"/>
</dbReference>
<dbReference type="AlphaFoldDB" id="A0A1G2HQH7"/>
<feature type="domain" description="Alcohol dehydrogenase iron-type/glycerol dehydrogenase GldA" evidence="3">
    <location>
        <begin position="409"/>
        <end position="576"/>
    </location>
</feature>
<evidence type="ECO:0000313" key="6">
    <source>
        <dbReference type="Proteomes" id="UP000176855"/>
    </source>
</evidence>
<accession>A0A1G2HQH7</accession>
<dbReference type="Gene3D" id="3.90.1150.10">
    <property type="entry name" value="Aspartate Aminotransferase, domain 1"/>
    <property type="match status" value="1"/>
</dbReference>
<evidence type="ECO:0000259" key="3">
    <source>
        <dbReference type="Pfam" id="PF00465"/>
    </source>
</evidence>
<dbReference type="SUPFAM" id="SSF53383">
    <property type="entry name" value="PLP-dependent transferases"/>
    <property type="match status" value="1"/>
</dbReference>
<dbReference type="InterPro" id="IPR015422">
    <property type="entry name" value="PyrdxlP-dep_Trfase_small"/>
</dbReference>
<dbReference type="GO" id="GO:0030170">
    <property type="term" value="F:pyridoxal phosphate binding"/>
    <property type="evidence" value="ECO:0007669"/>
    <property type="project" value="TreeGrafter"/>
</dbReference>
<protein>
    <submittedName>
        <fullName evidence="5">Uncharacterized protein</fullName>
    </submittedName>
</protein>
<evidence type="ECO:0000256" key="1">
    <source>
        <dbReference type="ARBA" id="ARBA00023002"/>
    </source>
</evidence>
<feature type="domain" description="Fe-containing alcohol dehydrogenase-like C-terminal" evidence="4">
    <location>
        <begin position="590"/>
        <end position="692"/>
    </location>
</feature>
<comment type="caution">
    <text evidence="5">The sequence shown here is derived from an EMBL/GenBank/DDBJ whole genome shotgun (WGS) entry which is preliminary data.</text>
</comment>
<dbReference type="GO" id="GO:0016491">
    <property type="term" value="F:oxidoreductase activity"/>
    <property type="evidence" value="ECO:0007669"/>
    <property type="project" value="UniProtKB-KW"/>
</dbReference>
<dbReference type="InterPro" id="IPR000653">
    <property type="entry name" value="DegT/StrS_aminotransferase"/>
</dbReference>
<organism evidence="5 6">
    <name type="scientific">Candidatus Staskawiczbacteria bacterium RIFCSPHIGHO2_01_FULL_39_25</name>
    <dbReference type="NCBI Taxonomy" id="1802202"/>
    <lineage>
        <taxon>Bacteria</taxon>
        <taxon>Candidatus Staskawicziibacteriota</taxon>
    </lineage>
</organism>
<keyword evidence="2" id="KW-0663">Pyridoxal phosphate</keyword>
<dbReference type="GO" id="GO:0008483">
    <property type="term" value="F:transaminase activity"/>
    <property type="evidence" value="ECO:0007669"/>
    <property type="project" value="TreeGrafter"/>
</dbReference>